<dbReference type="InterPro" id="IPR025476">
    <property type="entry name" value="Helitron_helicase-like"/>
</dbReference>
<proteinExistence type="predicted"/>
<dbReference type="PANTHER" id="PTHR45786">
    <property type="entry name" value="DNA BINDING PROTEIN-LIKE"/>
    <property type="match status" value="1"/>
</dbReference>
<protein>
    <recommendedName>
        <fullName evidence="1">Helitron helicase-like domain-containing protein</fullName>
    </recommendedName>
</protein>
<keyword evidence="3" id="KW-1185">Reference proteome</keyword>
<reference evidence="2 3" key="1">
    <citation type="journal article" date="2019" name="Sci. Rep.">
        <title>Orb-weaving spider Araneus ventricosus genome elucidates the spidroin gene catalogue.</title>
        <authorList>
            <person name="Kono N."/>
            <person name="Nakamura H."/>
            <person name="Ohtoshi R."/>
            <person name="Moran D.A.P."/>
            <person name="Shinohara A."/>
            <person name="Yoshida Y."/>
            <person name="Fujiwara M."/>
            <person name="Mori M."/>
            <person name="Tomita M."/>
            <person name="Arakawa K."/>
        </authorList>
    </citation>
    <scope>NUCLEOTIDE SEQUENCE [LARGE SCALE GENOMIC DNA]</scope>
</reference>
<gene>
    <name evidence="2" type="ORF">AVEN_135296_1</name>
</gene>
<evidence type="ECO:0000259" key="1">
    <source>
        <dbReference type="Pfam" id="PF14214"/>
    </source>
</evidence>
<comment type="caution">
    <text evidence="2">The sequence shown here is derived from an EMBL/GenBank/DDBJ whole genome shotgun (WGS) entry which is preliminary data.</text>
</comment>
<sequence>MLMKVNRDLDLRRYNDAVQTDVAVIFSTVDGKPPFERNMISFSKVNGTIKNISVLDSSLDPLAYPLLFPNGDTGWHINISHNVPTTSNSRAPRNKLIMLQYAVYRLAIREDFRMLHHSQKLILQWIVDMYMRIKDTRLHFIQHNQTCLRSEVYNNLTDYLESNPNASNVGRRVILPSSFNGSPRNMYQNYVDAMSNVQHFGKPSLFITITCNPRWSEIVSNIGVGEPANFRPDIVVRVFKSKLKALIEGLTLKNIFGKVEPLIYTIEFQKRGLPHAHILFSLNEQDKIVNIRLPHNGDS</sequence>
<dbReference type="Proteomes" id="UP000499080">
    <property type="component" value="Unassembled WGS sequence"/>
</dbReference>
<dbReference type="EMBL" id="BGPR01000220">
    <property type="protein sequence ID" value="GBM05938.1"/>
    <property type="molecule type" value="Genomic_DNA"/>
</dbReference>
<dbReference type="AlphaFoldDB" id="A0A4Y2CQJ0"/>
<dbReference type="OrthoDB" id="6436357at2759"/>
<organism evidence="2 3">
    <name type="scientific">Araneus ventricosus</name>
    <name type="common">Orbweaver spider</name>
    <name type="synonym">Epeira ventricosa</name>
    <dbReference type="NCBI Taxonomy" id="182803"/>
    <lineage>
        <taxon>Eukaryota</taxon>
        <taxon>Metazoa</taxon>
        <taxon>Ecdysozoa</taxon>
        <taxon>Arthropoda</taxon>
        <taxon>Chelicerata</taxon>
        <taxon>Arachnida</taxon>
        <taxon>Araneae</taxon>
        <taxon>Araneomorphae</taxon>
        <taxon>Entelegynae</taxon>
        <taxon>Araneoidea</taxon>
        <taxon>Araneidae</taxon>
        <taxon>Araneus</taxon>
    </lineage>
</organism>
<evidence type="ECO:0000313" key="3">
    <source>
        <dbReference type="Proteomes" id="UP000499080"/>
    </source>
</evidence>
<dbReference type="PANTHER" id="PTHR45786:SF74">
    <property type="entry name" value="ATP-DEPENDENT DNA HELICASE"/>
    <property type="match status" value="1"/>
</dbReference>
<name>A0A4Y2CQJ0_ARAVE</name>
<accession>A0A4Y2CQJ0</accession>
<evidence type="ECO:0000313" key="2">
    <source>
        <dbReference type="EMBL" id="GBM05938.1"/>
    </source>
</evidence>
<feature type="domain" description="Helitron helicase-like" evidence="1">
    <location>
        <begin position="101"/>
        <end position="279"/>
    </location>
</feature>
<dbReference type="Pfam" id="PF14214">
    <property type="entry name" value="Helitron_like_N"/>
    <property type="match status" value="1"/>
</dbReference>